<evidence type="ECO:0000256" key="1">
    <source>
        <dbReference type="SAM" id="SignalP"/>
    </source>
</evidence>
<gene>
    <name evidence="2" type="ORF">KOI35_36370</name>
</gene>
<organism evidence="2 3">
    <name type="scientific">Paractinoplanes bogorensis</name>
    <dbReference type="NCBI Taxonomy" id="1610840"/>
    <lineage>
        <taxon>Bacteria</taxon>
        <taxon>Bacillati</taxon>
        <taxon>Actinomycetota</taxon>
        <taxon>Actinomycetes</taxon>
        <taxon>Micromonosporales</taxon>
        <taxon>Micromonosporaceae</taxon>
        <taxon>Paractinoplanes</taxon>
    </lineage>
</organism>
<accession>A0ABS5Z004</accession>
<proteinExistence type="predicted"/>
<dbReference type="EMBL" id="JAHKKG010000013">
    <property type="protein sequence ID" value="MBU2669002.1"/>
    <property type="molecule type" value="Genomic_DNA"/>
</dbReference>
<protein>
    <submittedName>
        <fullName evidence="2">Uncharacterized protein</fullName>
    </submittedName>
</protein>
<reference evidence="2 3" key="1">
    <citation type="submission" date="2021-06" db="EMBL/GenBank/DDBJ databases">
        <title>Actinoplanes lichenicola sp. nov., and Actinoplanes ovalisporus sp. nov., isolated from lichen in Thailand.</title>
        <authorList>
            <person name="Saeng-In P."/>
            <person name="Kanchanasin P."/>
            <person name="Yuki M."/>
            <person name="Kudo T."/>
            <person name="Ohkuma M."/>
            <person name="Phongsopitanun W."/>
            <person name="Tanasupawat S."/>
        </authorList>
    </citation>
    <scope>NUCLEOTIDE SEQUENCE [LARGE SCALE GENOMIC DNA]</scope>
    <source>
        <strain evidence="2 3">NBRC 110975</strain>
    </source>
</reference>
<evidence type="ECO:0000313" key="2">
    <source>
        <dbReference type="EMBL" id="MBU2669002.1"/>
    </source>
</evidence>
<keyword evidence="1" id="KW-0732">Signal</keyword>
<evidence type="ECO:0000313" key="3">
    <source>
        <dbReference type="Proteomes" id="UP001519654"/>
    </source>
</evidence>
<dbReference type="PROSITE" id="PS51318">
    <property type="entry name" value="TAT"/>
    <property type="match status" value="1"/>
</dbReference>
<dbReference type="Proteomes" id="UP001519654">
    <property type="component" value="Unassembled WGS sequence"/>
</dbReference>
<dbReference type="RefSeq" id="WP_215793240.1">
    <property type="nucleotide sequence ID" value="NZ_JAHKKG010000013.1"/>
</dbReference>
<dbReference type="InterPro" id="IPR006311">
    <property type="entry name" value="TAT_signal"/>
</dbReference>
<feature type="chain" id="PRO_5047133569" evidence="1">
    <location>
        <begin position="25"/>
        <end position="369"/>
    </location>
</feature>
<name>A0ABS5Z004_9ACTN</name>
<keyword evidence="3" id="KW-1185">Reference proteome</keyword>
<comment type="caution">
    <text evidence="2">The sequence shown here is derived from an EMBL/GenBank/DDBJ whole genome shotgun (WGS) entry which is preliminary data.</text>
</comment>
<sequence length="369" mass="40071">MPIGITRRSLLAAGAVALTGPDLADPSAALAADFYASFRVVRAEPGLPQTPEIVLPPGYAFVPGNQYRAASRAEYLQFIQGPRSDAGIPVTVRWPGQTISVVVAGERRLPLRRDTDAVTFTLPVYRATPAADSPTVQVWSHLSTPATGLYWHVEHNAADRAAGYWSTAAWPSGETAAVITWMTASQAVLDDSGLIAEARRRKHFYALMGFETNNPIHQDNPPHWHMSYYPGPTMGAAKATVPHFWVDKVGRTFYNGQDVQGSGRTPYRAGQPAPIRDAEGTVVVTTTIRTDGGLDIDPPTGPRYSIVSPAADFTAPALILRDDNPWRTVSTSDDIVTGRLITEVRAITGKPRHRRDLRYDPLTGVLLQG</sequence>
<feature type="signal peptide" evidence="1">
    <location>
        <begin position="1"/>
        <end position="24"/>
    </location>
</feature>